<evidence type="ECO:0000313" key="3">
    <source>
        <dbReference type="Proteomes" id="UP000077202"/>
    </source>
</evidence>
<reference evidence="2" key="1">
    <citation type="submission" date="2016-03" db="EMBL/GenBank/DDBJ databases">
        <title>Mechanisms controlling the formation of the plant cell surface in tip-growing cells are functionally conserved among land plants.</title>
        <authorList>
            <person name="Honkanen S."/>
            <person name="Jones V.A."/>
            <person name="Morieri G."/>
            <person name="Champion C."/>
            <person name="Hetherington A.J."/>
            <person name="Kelly S."/>
            <person name="Saint-Marcoux D."/>
            <person name="Proust H."/>
            <person name="Prescott H."/>
            <person name="Dolan L."/>
        </authorList>
    </citation>
    <scope>NUCLEOTIDE SEQUENCE [LARGE SCALE GENOMIC DNA]</scope>
    <source>
        <tissue evidence="2">Whole gametophyte</tissue>
    </source>
</reference>
<dbReference type="EMBL" id="LVLJ01000890">
    <property type="protein sequence ID" value="OAE32099.1"/>
    <property type="molecule type" value="Genomic_DNA"/>
</dbReference>
<dbReference type="AlphaFoldDB" id="A0A176WG98"/>
<gene>
    <name evidence="2" type="ORF">AXG93_4202s1010</name>
</gene>
<evidence type="ECO:0000313" key="2">
    <source>
        <dbReference type="EMBL" id="OAE32099.1"/>
    </source>
</evidence>
<protein>
    <submittedName>
        <fullName evidence="2">Uncharacterized protein</fullName>
    </submittedName>
</protein>
<accession>A0A176WG98</accession>
<proteinExistence type="predicted"/>
<keyword evidence="1" id="KW-0175">Coiled coil</keyword>
<keyword evidence="3" id="KW-1185">Reference proteome</keyword>
<name>A0A176WG98_MARPO</name>
<comment type="caution">
    <text evidence="2">The sequence shown here is derived from an EMBL/GenBank/DDBJ whole genome shotgun (WGS) entry which is preliminary data.</text>
</comment>
<dbReference type="Proteomes" id="UP000077202">
    <property type="component" value="Unassembled WGS sequence"/>
</dbReference>
<feature type="coiled-coil region" evidence="1">
    <location>
        <begin position="108"/>
        <end position="153"/>
    </location>
</feature>
<sequence>MCWSYHRGWLFPDPRCRICATCRRSWQSHELSASRISIWSQPSRIATAQTVLEVEAEEVQVEVGGLEEEVKDLEEEDLAEVADLGEGARDLEGEDLAEEVEDLEGEDLAEEVEDLEGEEVVVKGLEEEEMEMVEDLEEVVKGLEEEEMELVEEVERDWEVLEAPAMDPKVTREMVQLRLFDKIMQQRERKIN</sequence>
<evidence type="ECO:0000256" key="1">
    <source>
        <dbReference type="SAM" id="Coils"/>
    </source>
</evidence>
<organism evidence="2 3">
    <name type="scientific">Marchantia polymorpha subsp. ruderalis</name>
    <dbReference type="NCBI Taxonomy" id="1480154"/>
    <lineage>
        <taxon>Eukaryota</taxon>
        <taxon>Viridiplantae</taxon>
        <taxon>Streptophyta</taxon>
        <taxon>Embryophyta</taxon>
        <taxon>Marchantiophyta</taxon>
        <taxon>Marchantiopsida</taxon>
        <taxon>Marchantiidae</taxon>
        <taxon>Marchantiales</taxon>
        <taxon>Marchantiaceae</taxon>
        <taxon>Marchantia</taxon>
    </lineage>
</organism>